<dbReference type="InterPro" id="IPR001563">
    <property type="entry name" value="Peptidase_S10"/>
</dbReference>
<comment type="caution">
    <text evidence="16">The sequence shown here is derived from an EMBL/GenBank/DDBJ whole genome shotgun (WGS) entry which is preliminary data.</text>
</comment>
<dbReference type="NCBIfam" id="TIGR00724">
    <property type="entry name" value="urea_amlyse_rel"/>
    <property type="match status" value="1"/>
</dbReference>
<proteinExistence type="inferred from homology"/>
<dbReference type="Pfam" id="PF02682">
    <property type="entry name" value="CT_C_D"/>
    <property type="match status" value="1"/>
</dbReference>
<organism evidence="16 17">
    <name type="scientific">Penicillium arizonense</name>
    <dbReference type="NCBI Taxonomy" id="1835702"/>
    <lineage>
        <taxon>Eukaryota</taxon>
        <taxon>Fungi</taxon>
        <taxon>Dikarya</taxon>
        <taxon>Ascomycota</taxon>
        <taxon>Pezizomycotina</taxon>
        <taxon>Eurotiomycetes</taxon>
        <taxon>Eurotiomycetidae</taxon>
        <taxon>Eurotiales</taxon>
        <taxon>Aspergillaceae</taxon>
        <taxon>Penicillium</taxon>
    </lineage>
</organism>
<dbReference type="GeneID" id="34579178"/>
<dbReference type="SMART" id="SM00797">
    <property type="entry name" value="AHS2"/>
    <property type="match status" value="1"/>
</dbReference>
<dbReference type="Gene3D" id="1.20.58.1700">
    <property type="match status" value="1"/>
</dbReference>
<dbReference type="SUPFAM" id="SSF50891">
    <property type="entry name" value="Cyclophilin-like"/>
    <property type="match status" value="2"/>
</dbReference>
<keyword evidence="6 11" id="KW-0547">Nucleotide-binding</keyword>
<dbReference type="InterPro" id="IPR029000">
    <property type="entry name" value="Cyclophilin-like_dom_sf"/>
</dbReference>
<accession>A0A1F5LBG0</accession>
<dbReference type="SUPFAM" id="SSF53474">
    <property type="entry name" value="alpha/beta-Hydrolases"/>
    <property type="match status" value="1"/>
</dbReference>
<keyword evidence="8 11" id="KW-0067">ATP-binding</keyword>
<dbReference type="Pfam" id="PF21986">
    <property type="entry name" value="AH_C"/>
    <property type="match status" value="1"/>
</dbReference>
<dbReference type="PROSITE" id="PS00131">
    <property type="entry name" value="CARBOXYPEPT_SER_SER"/>
    <property type="match status" value="1"/>
</dbReference>
<dbReference type="GO" id="GO:0006508">
    <property type="term" value="P:proteolysis"/>
    <property type="evidence" value="ECO:0007669"/>
    <property type="project" value="UniProtKB-KW"/>
</dbReference>
<dbReference type="InterPro" id="IPR053844">
    <property type="entry name" value="AH_C"/>
</dbReference>
<dbReference type="InterPro" id="IPR023631">
    <property type="entry name" value="Amidase_dom"/>
</dbReference>
<dbReference type="SMART" id="SM00796">
    <property type="entry name" value="AHS1"/>
    <property type="match status" value="1"/>
</dbReference>
<comment type="cofactor">
    <cofactor evidence="1">
        <name>biotin</name>
        <dbReference type="ChEBI" id="CHEBI:57586"/>
    </cofactor>
</comment>
<dbReference type="SUPFAM" id="SSF75304">
    <property type="entry name" value="Amidase signature (AS) enzymes"/>
    <property type="match status" value="1"/>
</dbReference>
<evidence type="ECO:0008006" key="18">
    <source>
        <dbReference type="Google" id="ProtNLM"/>
    </source>
</evidence>
<dbReference type="InterPro" id="IPR011054">
    <property type="entry name" value="Rudment_hybrid_motif"/>
</dbReference>
<evidence type="ECO:0000256" key="1">
    <source>
        <dbReference type="ARBA" id="ARBA00001953"/>
    </source>
</evidence>
<dbReference type="InterPro" id="IPR011764">
    <property type="entry name" value="Biotin_carboxylation_dom"/>
</dbReference>
<dbReference type="PROSITE" id="PS00867">
    <property type="entry name" value="CPSASE_2"/>
    <property type="match status" value="1"/>
</dbReference>
<keyword evidence="12" id="KW-0732">Signal</keyword>
<dbReference type="PANTHER" id="PTHR18866:SF128">
    <property type="entry name" value="UREA AMIDOLYASE"/>
    <property type="match status" value="1"/>
</dbReference>
<name>A0A1F5LBG0_PENAI</name>
<dbReference type="Pfam" id="PF00364">
    <property type="entry name" value="Biotin_lipoyl"/>
    <property type="match status" value="1"/>
</dbReference>
<dbReference type="EMBL" id="LXJU01000017">
    <property type="protein sequence ID" value="OGE50269.1"/>
    <property type="molecule type" value="Genomic_DNA"/>
</dbReference>
<dbReference type="SUPFAM" id="SSF160467">
    <property type="entry name" value="PH0987 N-terminal domain-like"/>
    <property type="match status" value="1"/>
</dbReference>
<keyword evidence="9" id="KW-0325">Glycoprotein</keyword>
<dbReference type="Proteomes" id="UP000177622">
    <property type="component" value="Unassembled WGS sequence"/>
</dbReference>
<keyword evidence="5" id="KW-0645">Protease</keyword>
<dbReference type="CDD" id="cd06850">
    <property type="entry name" value="biotinyl_domain"/>
    <property type="match status" value="1"/>
</dbReference>
<evidence type="ECO:0000256" key="12">
    <source>
        <dbReference type="SAM" id="SignalP"/>
    </source>
</evidence>
<keyword evidence="3" id="KW-0436">Ligase</keyword>
<gene>
    <name evidence="16" type="ORF">PENARI_c017G11686</name>
</gene>
<dbReference type="NCBIfam" id="NF006043">
    <property type="entry name" value="PRK08186.1"/>
    <property type="match status" value="1"/>
</dbReference>
<evidence type="ECO:0000259" key="14">
    <source>
        <dbReference type="PROSITE" id="PS50975"/>
    </source>
</evidence>
<dbReference type="InterPro" id="IPR036928">
    <property type="entry name" value="AS_sf"/>
</dbReference>
<evidence type="ECO:0000256" key="6">
    <source>
        <dbReference type="ARBA" id="ARBA00022741"/>
    </source>
</evidence>
<dbReference type="Pfam" id="PF02626">
    <property type="entry name" value="CT_A_B"/>
    <property type="match status" value="1"/>
</dbReference>
<dbReference type="Pfam" id="PF02785">
    <property type="entry name" value="Biotin_carb_C"/>
    <property type="match status" value="1"/>
</dbReference>
<dbReference type="PROSITE" id="PS50975">
    <property type="entry name" value="ATP_GRASP"/>
    <property type="match status" value="1"/>
</dbReference>
<dbReference type="NCBIfam" id="TIGR02712">
    <property type="entry name" value="urea_carbox"/>
    <property type="match status" value="1"/>
</dbReference>
<dbReference type="InterPro" id="IPR003778">
    <property type="entry name" value="CT_A_B"/>
</dbReference>
<dbReference type="Pfam" id="PF00450">
    <property type="entry name" value="Peptidase_S10"/>
    <property type="match status" value="1"/>
</dbReference>
<evidence type="ECO:0000313" key="17">
    <source>
        <dbReference type="Proteomes" id="UP000177622"/>
    </source>
</evidence>
<feature type="domain" description="Lipoyl-binding" evidence="13">
    <location>
        <begin position="2251"/>
        <end position="2327"/>
    </location>
</feature>
<evidence type="ECO:0000256" key="5">
    <source>
        <dbReference type="ARBA" id="ARBA00022670"/>
    </source>
</evidence>
<evidence type="ECO:0000256" key="9">
    <source>
        <dbReference type="ARBA" id="ARBA00023180"/>
    </source>
</evidence>
<dbReference type="RefSeq" id="XP_022485718.1">
    <property type="nucleotide sequence ID" value="XM_022634444.1"/>
</dbReference>
<dbReference type="Gene3D" id="2.40.100.10">
    <property type="entry name" value="Cyclophilin-like"/>
    <property type="match status" value="2"/>
</dbReference>
<keyword evidence="4" id="KW-0121">Carboxypeptidase</keyword>
<dbReference type="GO" id="GO:0004185">
    <property type="term" value="F:serine-type carboxypeptidase activity"/>
    <property type="evidence" value="ECO:0007669"/>
    <property type="project" value="InterPro"/>
</dbReference>
<dbReference type="InterPro" id="IPR003833">
    <property type="entry name" value="CT_C_D"/>
</dbReference>
<evidence type="ECO:0000256" key="2">
    <source>
        <dbReference type="ARBA" id="ARBA00009431"/>
    </source>
</evidence>
<dbReference type="Gene3D" id="3.40.50.1820">
    <property type="entry name" value="alpha/beta hydrolase"/>
    <property type="match status" value="1"/>
</dbReference>
<dbReference type="PROSITE" id="PS50979">
    <property type="entry name" value="BC"/>
    <property type="match status" value="1"/>
</dbReference>
<dbReference type="Gene3D" id="3.10.490.10">
    <property type="entry name" value="Gamma-glutamyl cyclotransferase-like"/>
    <property type="match status" value="1"/>
</dbReference>
<dbReference type="GO" id="GO:0004847">
    <property type="term" value="F:urea carboxylase activity"/>
    <property type="evidence" value="ECO:0007669"/>
    <property type="project" value="TreeGrafter"/>
</dbReference>
<dbReference type="GO" id="GO:0017000">
    <property type="term" value="P:antibiotic biosynthetic process"/>
    <property type="evidence" value="ECO:0007669"/>
    <property type="project" value="UniProtKB-ARBA"/>
</dbReference>
<dbReference type="InterPro" id="IPR005479">
    <property type="entry name" value="CPAse_ATP-bd"/>
</dbReference>
<dbReference type="InterPro" id="IPR018202">
    <property type="entry name" value="Ser_caboxypep_ser_AS"/>
</dbReference>
<dbReference type="InterPro" id="IPR014085">
    <property type="entry name" value="Allophanate_hydrolase"/>
</dbReference>
<dbReference type="GO" id="GO:0072330">
    <property type="term" value="P:monocarboxylic acid biosynthetic process"/>
    <property type="evidence" value="ECO:0007669"/>
    <property type="project" value="UniProtKB-ARBA"/>
</dbReference>
<dbReference type="NCBIfam" id="TIGR02713">
    <property type="entry name" value="allophanate_hyd"/>
    <property type="match status" value="1"/>
</dbReference>
<evidence type="ECO:0000256" key="8">
    <source>
        <dbReference type="ARBA" id="ARBA00022840"/>
    </source>
</evidence>
<keyword evidence="7" id="KW-0378">Hydrolase</keyword>
<dbReference type="PROSITE" id="PS50968">
    <property type="entry name" value="BIOTINYL_LIPOYL"/>
    <property type="match status" value="1"/>
</dbReference>
<dbReference type="InterPro" id="IPR011761">
    <property type="entry name" value="ATP-grasp"/>
</dbReference>
<keyword evidence="10" id="KW-0092">Biotin</keyword>
<dbReference type="SUPFAM" id="SSF56059">
    <property type="entry name" value="Glutathione synthetase ATP-binding domain-like"/>
    <property type="match status" value="1"/>
</dbReference>
<dbReference type="PRINTS" id="PR00724">
    <property type="entry name" value="CRBOXYPTASEC"/>
</dbReference>
<evidence type="ECO:0000256" key="10">
    <source>
        <dbReference type="ARBA" id="ARBA00023267"/>
    </source>
</evidence>
<evidence type="ECO:0000259" key="15">
    <source>
        <dbReference type="PROSITE" id="PS50979"/>
    </source>
</evidence>
<dbReference type="InterPro" id="IPR016185">
    <property type="entry name" value="PreATP-grasp_dom_sf"/>
</dbReference>
<reference evidence="16 17" key="1">
    <citation type="journal article" date="2016" name="Sci. Rep.">
        <title>Penicillium arizonense, a new, genome sequenced fungal species, reveals a high chemical diversity in secreted metabolites.</title>
        <authorList>
            <person name="Grijseels S."/>
            <person name="Nielsen J.C."/>
            <person name="Randelovic M."/>
            <person name="Nielsen J."/>
            <person name="Nielsen K.F."/>
            <person name="Workman M."/>
            <person name="Frisvad J.C."/>
        </authorList>
    </citation>
    <scope>NUCLEOTIDE SEQUENCE [LARGE SCALE GENOMIC DNA]</scope>
    <source>
        <strain evidence="16 17">CBS 141311</strain>
    </source>
</reference>
<evidence type="ECO:0000256" key="3">
    <source>
        <dbReference type="ARBA" id="ARBA00022598"/>
    </source>
</evidence>
<evidence type="ECO:0000256" key="7">
    <source>
        <dbReference type="ARBA" id="ARBA00022801"/>
    </source>
</evidence>
<evidence type="ECO:0000313" key="16">
    <source>
        <dbReference type="EMBL" id="OGE50269.1"/>
    </source>
</evidence>
<keyword evidence="17" id="KW-1185">Reference proteome</keyword>
<dbReference type="InterPro" id="IPR050856">
    <property type="entry name" value="Biotin_carboxylase_complex"/>
</dbReference>
<dbReference type="InterPro" id="IPR014084">
    <property type="entry name" value="Urea_COase"/>
</dbReference>
<dbReference type="SUPFAM" id="SSF52440">
    <property type="entry name" value="PreATP-grasp domain"/>
    <property type="match status" value="1"/>
</dbReference>
<dbReference type="InterPro" id="IPR029058">
    <property type="entry name" value="AB_hydrolase_fold"/>
</dbReference>
<dbReference type="Pfam" id="PF00289">
    <property type="entry name" value="Biotin_carb_N"/>
    <property type="match status" value="1"/>
</dbReference>
<dbReference type="OrthoDB" id="196847at2759"/>
<protein>
    <recommendedName>
        <fullName evidence="18">Carboxypeptidase</fullName>
    </recommendedName>
</protein>
<dbReference type="PANTHER" id="PTHR18866">
    <property type="entry name" value="CARBOXYLASE:PYRUVATE/ACETYL-COA/PROPIONYL-COA CARBOXYLASE"/>
    <property type="match status" value="1"/>
</dbReference>
<feature type="domain" description="Biotin carboxylation" evidence="15">
    <location>
        <begin position="1131"/>
        <end position="1578"/>
    </location>
</feature>
<feature type="signal peptide" evidence="12">
    <location>
        <begin position="1"/>
        <end position="18"/>
    </location>
</feature>
<evidence type="ECO:0000256" key="11">
    <source>
        <dbReference type="PROSITE-ProRule" id="PRU00409"/>
    </source>
</evidence>
<dbReference type="FunFam" id="3.40.50.20:FF:000010">
    <property type="entry name" value="Propionyl-CoA carboxylase subunit alpha"/>
    <property type="match status" value="1"/>
</dbReference>
<dbReference type="GO" id="GO:0046872">
    <property type="term" value="F:metal ion binding"/>
    <property type="evidence" value="ECO:0007669"/>
    <property type="project" value="InterPro"/>
</dbReference>
<sequence>MNIAALLYFLNVIRATPAFVFSRATRSYGISRFEVHSLPDSPALPASWAGRLPVPGRADGNDIFFWLFQAEQAVYSDNLIIWFNGGPGCSSLIGLTTGNGPILFDGNSTKLVRNPKSWTKLGNVLYVDQPVGTGFSTASFPYPVKDNARVSADFARWLHAFFMHFPHLASKQIHLMGESYAGIYIPYFASELLNGKNTLPLDVRSMSLGDGSWGNGAAMSSVAMGAYLRSQSSLLNIPENILSVFDEADETCGFNDVLEQSAIYPPNHKIHIPGNPEYFNLKRRRRRDMTDALNSTCNIFATTPAEVRASIFNSTCYGPCAAHSTAMDYMTTTSDDGSRKPACYDVYDISHDCSTVSPLPLLAEYFSRADVQSALHVSNSGTYEACNPTILGTLLAAESPVPPEYSIIPSLITEHNVSLHIYSGEWDMLINHIGTELSIQNMTWRGAQGFSRKPSRPFYPDNAAPSSTINPMAMLAAATTTLSTIAATAVPAVSLILPMTQKHSTGGEEQPLTISQWRELQETVSEPTHILSLLERAQPNTSNAWISLATPEQIITQWKNITALQSEGRDLPLFGVPFAAKDNIDAAGFCTTAACPSFGSEPVITDSTVVQRLKSQGAIIIGKTNLDQFATGLVGTRSPYGAVANTFDPKRVSGGSSSGSSVVVAQGLVPFSLGTDTAGSGRVPAGFNNLVGLKPTRGALSAHGVVPACRSLDCVSIFALTLEDADLILQLAEGYDVRDPYSRDRASWATDKSPRGALPSQPKLAICSNPEWFGRTEQTRPYQMALTKAERLGWKLEPVDFTPLFSLASLLYEGPWVAERYAAIEKFIRSVPVEAMDPVVRSIIMKAEQFSAADLFACEYNRQDLSREIEQIFGQYDALLVPTAPTFPSMQDLIDEPIAANSQLGRYTNFVNFLDWSALAIPAGWREDGLPFGITLIGGAWEEPRLLELGRRWMSDGPRLLGATGVEYQELCFELPVPVNSMQLAVVGAHLSGFPLNMDLVSRGATLATATATAPCYRLFALHTTGPVSKPGLKRVSDGGESIEVEVWNMPLDKIGSFLGTVAAPLGIGSIELQDGQWVHGFICEPVGLENAKDVTSFGGWRGYTQSLNSSTAESSRVASPTPATSIGEKRITTVLVANRGEIALRIIRTLRDMKISSVAIYSNADARAPHVAAADVALPLAGNTVSDTYLNGKQILDLAINAGADAVIPGYGFLSENADFAAAVETAGLVWIGPTPKQMRDLGLKHCARDIAITAGIPVVPGSKGLVTSLEDALAEADKICYPVMVKSTAGGGGIGLQRCADIDALREAFDGVRRLGQANFGDDGVFIEHFIDRARHIEVQVLGDGAGRVICAGERDCSLQRRNQKVVEESPAGFVPVKVRADMRRAAAALVASLQYRNVGTVEFIFDIDTEDFYFLEMNTRLQVEHPVTEAVTGLDLVECMMRIAMNDCTSLFPQQINEIQVSGAAIEARVYAESPLQGFRPSPGKLMNVEFPSDVRIDTWVSSGQELSSSFDPMIAKIIAHGDDRPAALRKLSEALAKTIITGVETNLRYLQQIVAWESFNSGSFTTGSLNTFPYEVQVVEVIDAGSNTAVQDFPGRQGLWHIGVPPSGPMDSYSFRLANKIVGNDENAAGLECLTQGPTLLFHSPTTVAVVGANAPLFVDGEEKKPGIAISIQTGQKLSIGTAINGSRAYLAVRGGFQVPKVLGSRSTFAIGHLGGHNGRSLRRGDLLPLAAVTEKELPLLMAPIFPLPIPGNREWVVSAIPGPHGSPTHFTQDGLQELFNGEWTVHYNSNRLGVRLTGPRPEWARQTGGDAGLHPSNIHDSPYSIGNISFTGDEAVVLTADGPSLGGFVAFATVAEAEMWKFGQMRPGDRLRLHPISLDDAQALAGALEHSIATFSPLTSGGLKDTSSTAVYSPVMKEITEAGRFIRCCQAGDRALLLDFGNEDNFTLRQTFHIMSFIEMHRVSPIPGVEELTSGVRSLHIRLKAGFSLPQVLDALVAHELSLGSKLSSRLPSRIVHMPLVFDDERSRNAIARYTSTIRSSAPYLPSNIEFLQKLNGLDSPTGVESIVYEGTFLVLGLGDVYQGSPCAVPLDPRHRLFGTKYNPSRSFTPRGAVGIAGQYLCIYATDSPGGYQLVGRTVPIWDEFHKPERSEKAPWMFSLLDQIRFYPVSEEELSAAEANGTSSDLIKISSAELDLNEYENWLTKKEEDIIAVREQRSKAMREADFFDDLLKPYDAVAMRPGRGQESDEVMTGERVKALLPGRCFRCAVKEGDEVQAGDALIWVESNKMEVKICAPVTGKCVRLLATEGDILEPSDDVVIIQ</sequence>
<dbReference type="SUPFAM" id="SSF51230">
    <property type="entry name" value="Single hybrid motif"/>
    <property type="match status" value="1"/>
</dbReference>
<feature type="chain" id="PRO_5009519443" description="Carboxypeptidase" evidence="12">
    <location>
        <begin position="19"/>
        <end position="2327"/>
    </location>
</feature>
<comment type="similarity">
    <text evidence="2">Belongs to the peptidase S10 family.</text>
</comment>
<dbReference type="Pfam" id="PF01425">
    <property type="entry name" value="Amidase"/>
    <property type="match status" value="1"/>
</dbReference>
<dbReference type="Gene3D" id="3.30.470.20">
    <property type="entry name" value="ATP-grasp fold, B domain"/>
    <property type="match status" value="1"/>
</dbReference>
<feature type="domain" description="ATP-grasp" evidence="14">
    <location>
        <begin position="1250"/>
        <end position="1448"/>
    </location>
</feature>
<evidence type="ECO:0000259" key="13">
    <source>
        <dbReference type="PROSITE" id="PS50968"/>
    </source>
</evidence>
<dbReference type="GO" id="GO:0005524">
    <property type="term" value="F:ATP binding"/>
    <property type="evidence" value="ECO:0007669"/>
    <property type="project" value="UniProtKB-UniRule"/>
</dbReference>
<dbReference type="Gene3D" id="2.40.50.100">
    <property type="match status" value="1"/>
</dbReference>
<dbReference type="Gene3D" id="3.90.1300.10">
    <property type="entry name" value="Amidase signature (AS) domain"/>
    <property type="match status" value="1"/>
</dbReference>
<dbReference type="PROSITE" id="PS00866">
    <property type="entry name" value="CPSASE_1"/>
    <property type="match status" value="1"/>
</dbReference>
<dbReference type="Gene3D" id="3.30.1360.40">
    <property type="match status" value="1"/>
</dbReference>
<dbReference type="InterPro" id="IPR011053">
    <property type="entry name" value="Single_hybrid_motif"/>
</dbReference>
<evidence type="ECO:0000256" key="4">
    <source>
        <dbReference type="ARBA" id="ARBA00022645"/>
    </source>
</evidence>
<dbReference type="Pfam" id="PF02786">
    <property type="entry name" value="CPSase_L_D2"/>
    <property type="match status" value="1"/>
</dbReference>
<dbReference type="SMART" id="SM00878">
    <property type="entry name" value="Biotin_carb_C"/>
    <property type="match status" value="1"/>
</dbReference>
<dbReference type="InterPro" id="IPR000089">
    <property type="entry name" value="Biotin_lipoyl"/>
</dbReference>
<dbReference type="InterPro" id="IPR005482">
    <property type="entry name" value="Biotin_COase_C"/>
</dbReference>
<dbReference type="SUPFAM" id="SSF51246">
    <property type="entry name" value="Rudiment single hybrid motif"/>
    <property type="match status" value="1"/>
</dbReference>
<dbReference type="STRING" id="1835702.A0A1F5LBG0"/>
<dbReference type="InterPro" id="IPR005481">
    <property type="entry name" value="BC-like_N"/>
</dbReference>